<name>W0SE63_9PROT</name>
<dbReference type="InterPro" id="IPR025354">
    <property type="entry name" value="DUF4258"/>
</dbReference>
<dbReference type="OrthoDB" id="8686983at2"/>
<proteinExistence type="predicted"/>
<keyword evidence="2" id="KW-1185">Reference proteome</keyword>
<protein>
    <recommendedName>
        <fullName evidence="3">DUF4258 domain-containing protein</fullName>
    </recommendedName>
</protein>
<sequence>MSKWSKQQYQRFIRETAKDCARVVFTAHAEQRMRLRGISHAMALEVLRKGLLRRTPEPNMRHGTMECRMEYYVAGRNLGVVSAVVEADPDLVVITAMEID</sequence>
<dbReference type="KEGG" id="shd:SUTH_00221"/>
<gene>
    <name evidence="1" type="ORF">SUTH_00221</name>
</gene>
<dbReference type="Proteomes" id="UP000031637">
    <property type="component" value="Chromosome"/>
</dbReference>
<dbReference type="HOGENOM" id="CLU_2304601_0_0_4"/>
<evidence type="ECO:0008006" key="3">
    <source>
        <dbReference type="Google" id="ProtNLM"/>
    </source>
</evidence>
<organism evidence="1 2">
    <name type="scientific">Sulfuritalea hydrogenivorans sk43H</name>
    <dbReference type="NCBI Taxonomy" id="1223802"/>
    <lineage>
        <taxon>Bacteria</taxon>
        <taxon>Pseudomonadati</taxon>
        <taxon>Pseudomonadota</taxon>
        <taxon>Betaproteobacteria</taxon>
        <taxon>Nitrosomonadales</taxon>
        <taxon>Sterolibacteriaceae</taxon>
        <taxon>Sulfuritalea</taxon>
    </lineage>
</organism>
<reference evidence="1 2" key="1">
    <citation type="journal article" date="2014" name="Syst. Appl. Microbiol.">
        <title>Complete genomes of freshwater sulfur oxidizers Sulfuricella denitrificans skB26 and Sulfuritalea hydrogenivorans sk43H: genetic insights into the sulfur oxidation pathway of betaproteobacteria.</title>
        <authorList>
            <person name="Watanabe T."/>
            <person name="Kojima H."/>
            <person name="Fukui M."/>
        </authorList>
    </citation>
    <scope>NUCLEOTIDE SEQUENCE [LARGE SCALE GENOMIC DNA]</scope>
    <source>
        <strain evidence="1">DSM22779</strain>
    </source>
</reference>
<evidence type="ECO:0000313" key="1">
    <source>
        <dbReference type="EMBL" id="BAO28038.1"/>
    </source>
</evidence>
<dbReference type="AlphaFoldDB" id="W0SE63"/>
<dbReference type="STRING" id="1223802.SUTH_00221"/>
<accession>W0SE63</accession>
<dbReference type="RefSeq" id="WP_052473028.1">
    <property type="nucleotide sequence ID" value="NZ_AP012547.1"/>
</dbReference>
<evidence type="ECO:0000313" key="2">
    <source>
        <dbReference type="Proteomes" id="UP000031637"/>
    </source>
</evidence>
<dbReference type="Pfam" id="PF14076">
    <property type="entry name" value="DUF4258"/>
    <property type="match status" value="1"/>
</dbReference>
<dbReference type="EMBL" id="AP012547">
    <property type="protein sequence ID" value="BAO28038.1"/>
    <property type="molecule type" value="Genomic_DNA"/>
</dbReference>